<dbReference type="RefSeq" id="WP_377167257.1">
    <property type="nucleotide sequence ID" value="NZ_JBHSMQ010000004.1"/>
</dbReference>
<gene>
    <name evidence="3" type="ORF">ACFQDI_13180</name>
</gene>
<feature type="transmembrane region" description="Helical" evidence="2">
    <location>
        <begin position="207"/>
        <end position="227"/>
    </location>
</feature>
<evidence type="ECO:0000313" key="4">
    <source>
        <dbReference type="Proteomes" id="UP001596052"/>
    </source>
</evidence>
<sequence>MITRKAPALATANGHNEDNLLVFEDAPEFMDEHSGASSLENVDSKVKAAQEQLQELRRQQEEIERQKQHLEALRIKQERFVAGKRDLVEKISRSASLIERELYDAQKRVEDLAAIHDDFRRHQDILKSLQPEKWHRAQVSEELDIALAAIDDAEGDYAKGIRRLHAMGPPEGVSTGGQASLDDSSAATMPSFSAHADDLKTWLRRGFAFTLPLMGTVIVAIVLIRLMF</sequence>
<evidence type="ECO:0000256" key="2">
    <source>
        <dbReference type="SAM" id="Phobius"/>
    </source>
</evidence>
<comment type="caution">
    <text evidence="3">The sequence shown here is derived from an EMBL/GenBank/DDBJ whole genome shotgun (WGS) entry which is preliminary data.</text>
</comment>
<keyword evidence="2" id="KW-0472">Membrane</keyword>
<keyword evidence="1" id="KW-0175">Coiled coil</keyword>
<keyword evidence="2" id="KW-1133">Transmembrane helix</keyword>
<keyword evidence="2" id="KW-0812">Transmembrane</keyword>
<accession>A0ABW0KTB2</accession>
<protein>
    <submittedName>
        <fullName evidence="3">Uncharacterized protein</fullName>
    </submittedName>
</protein>
<reference evidence="4" key="1">
    <citation type="journal article" date="2019" name="Int. J. Syst. Evol. Microbiol.">
        <title>The Global Catalogue of Microorganisms (GCM) 10K type strain sequencing project: providing services to taxonomists for standard genome sequencing and annotation.</title>
        <authorList>
            <consortium name="The Broad Institute Genomics Platform"/>
            <consortium name="The Broad Institute Genome Sequencing Center for Infectious Disease"/>
            <person name="Wu L."/>
            <person name="Ma J."/>
        </authorList>
    </citation>
    <scope>NUCLEOTIDE SEQUENCE [LARGE SCALE GENOMIC DNA]</scope>
    <source>
        <strain evidence="4">CGMCC 4.1469</strain>
    </source>
</reference>
<organism evidence="3 4">
    <name type="scientific">Prosthecobacter fluviatilis</name>
    <dbReference type="NCBI Taxonomy" id="445931"/>
    <lineage>
        <taxon>Bacteria</taxon>
        <taxon>Pseudomonadati</taxon>
        <taxon>Verrucomicrobiota</taxon>
        <taxon>Verrucomicrobiia</taxon>
        <taxon>Verrucomicrobiales</taxon>
        <taxon>Verrucomicrobiaceae</taxon>
        <taxon>Prosthecobacter</taxon>
    </lineage>
</organism>
<dbReference type="Proteomes" id="UP001596052">
    <property type="component" value="Unassembled WGS sequence"/>
</dbReference>
<dbReference type="EMBL" id="JBHSMQ010000004">
    <property type="protein sequence ID" value="MFC5455812.1"/>
    <property type="molecule type" value="Genomic_DNA"/>
</dbReference>
<proteinExistence type="predicted"/>
<evidence type="ECO:0000256" key="1">
    <source>
        <dbReference type="SAM" id="Coils"/>
    </source>
</evidence>
<evidence type="ECO:0000313" key="3">
    <source>
        <dbReference type="EMBL" id="MFC5455812.1"/>
    </source>
</evidence>
<feature type="coiled-coil region" evidence="1">
    <location>
        <begin position="39"/>
        <end position="76"/>
    </location>
</feature>
<keyword evidence="4" id="KW-1185">Reference proteome</keyword>
<name>A0ABW0KTB2_9BACT</name>